<keyword evidence="3" id="KW-1185">Reference proteome</keyword>
<dbReference type="EMBL" id="KN831993">
    <property type="protein sequence ID" value="KIO00783.1"/>
    <property type="molecule type" value="Genomic_DNA"/>
</dbReference>
<dbReference type="Pfam" id="PF20236">
    <property type="entry name" value="DUF6593"/>
    <property type="match status" value="1"/>
</dbReference>
<organism evidence="2 3">
    <name type="scientific">Pisolithus tinctorius Marx 270</name>
    <dbReference type="NCBI Taxonomy" id="870435"/>
    <lineage>
        <taxon>Eukaryota</taxon>
        <taxon>Fungi</taxon>
        <taxon>Dikarya</taxon>
        <taxon>Basidiomycota</taxon>
        <taxon>Agaricomycotina</taxon>
        <taxon>Agaricomycetes</taxon>
        <taxon>Agaricomycetidae</taxon>
        <taxon>Boletales</taxon>
        <taxon>Sclerodermatineae</taxon>
        <taxon>Pisolithaceae</taxon>
        <taxon>Pisolithus</taxon>
    </lineage>
</organism>
<dbReference type="Proteomes" id="UP000054217">
    <property type="component" value="Unassembled WGS sequence"/>
</dbReference>
<reference evidence="3" key="2">
    <citation type="submission" date="2015-01" db="EMBL/GenBank/DDBJ databases">
        <title>Evolutionary Origins and Diversification of the Mycorrhizal Mutualists.</title>
        <authorList>
            <consortium name="DOE Joint Genome Institute"/>
            <consortium name="Mycorrhizal Genomics Consortium"/>
            <person name="Kohler A."/>
            <person name="Kuo A."/>
            <person name="Nagy L.G."/>
            <person name="Floudas D."/>
            <person name="Copeland A."/>
            <person name="Barry K.W."/>
            <person name="Cichocki N."/>
            <person name="Veneault-Fourrey C."/>
            <person name="LaButti K."/>
            <person name="Lindquist E.A."/>
            <person name="Lipzen A."/>
            <person name="Lundell T."/>
            <person name="Morin E."/>
            <person name="Murat C."/>
            <person name="Riley R."/>
            <person name="Ohm R."/>
            <person name="Sun H."/>
            <person name="Tunlid A."/>
            <person name="Henrissat B."/>
            <person name="Grigoriev I.V."/>
            <person name="Hibbett D.S."/>
            <person name="Martin F."/>
        </authorList>
    </citation>
    <scope>NUCLEOTIDE SEQUENCE [LARGE SCALE GENOMIC DNA]</scope>
    <source>
        <strain evidence="3">Marx 270</strain>
    </source>
</reference>
<evidence type="ECO:0000313" key="2">
    <source>
        <dbReference type="EMBL" id="KIO00783.1"/>
    </source>
</evidence>
<evidence type="ECO:0000259" key="1">
    <source>
        <dbReference type="Pfam" id="PF20236"/>
    </source>
</evidence>
<accession>A0A0C3IVA1</accession>
<gene>
    <name evidence="2" type="ORF">M404DRAFT_1003491</name>
</gene>
<feature type="domain" description="DUF6593" evidence="1">
    <location>
        <begin position="8"/>
        <end position="158"/>
    </location>
</feature>
<reference evidence="2 3" key="1">
    <citation type="submission" date="2014-04" db="EMBL/GenBank/DDBJ databases">
        <authorList>
            <consortium name="DOE Joint Genome Institute"/>
            <person name="Kuo A."/>
            <person name="Kohler A."/>
            <person name="Costa M.D."/>
            <person name="Nagy L.G."/>
            <person name="Floudas D."/>
            <person name="Copeland A."/>
            <person name="Barry K.W."/>
            <person name="Cichocki N."/>
            <person name="Veneault-Fourrey C."/>
            <person name="LaButti K."/>
            <person name="Lindquist E.A."/>
            <person name="Lipzen A."/>
            <person name="Lundell T."/>
            <person name="Morin E."/>
            <person name="Murat C."/>
            <person name="Sun H."/>
            <person name="Tunlid A."/>
            <person name="Henrissat B."/>
            <person name="Grigoriev I.V."/>
            <person name="Hibbett D.S."/>
            <person name="Martin F."/>
            <person name="Nordberg H.P."/>
            <person name="Cantor M.N."/>
            <person name="Hua S.X."/>
        </authorList>
    </citation>
    <scope>NUCLEOTIDE SEQUENCE [LARGE SCALE GENOMIC DNA]</scope>
    <source>
        <strain evidence="2 3">Marx 270</strain>
    </source>
</reference>
<proteinExistence type="predicted"/>
<dbReference type="InParanoid" id="A0A0C3IVA1"/>
<dbReference type="InterPro" id="IPR046528">
    <property type="entry name" value="DUF6593"/>
</dbReference>
<name>A0A0C3IVA1_PISTI</name>
<dbReference type="OrthoDB" id="3021178at2759"/>
<sequence length="166" mass="18026">MNFSLATDNPFNTTLISPEGRVVYRIETLTTSYALTGTLTTTVLKVAPNGQNEGELGRIVWQSGKPGTVIAHGHELHIAKSKLWGSSRTFTALNGQSYKWSFDNGSSLMASNDSKQAPAATYTPSTRSNPGLLHFTPHGLTITGDVLVTFVCVEGERRNSQRKKTL</sequence>
<protein>
    <recommendedName>
        <fullName evidence="1">DUF6593 domain-containing protein</fullName>
    </recommendedName>
</protein>
<dbReference type="HOGENOM" id="CLU_084280_3_0_1"/>
<evidence type="ECO:0000313" key="3">
    <source>
        <dbReference type="Proteomes" id="UP000054217"/>
    </source>
</evidence>
<dbReference type="AlphaFoldDB" id="A0A0C3IVA1"/>